<dbReference type="Gramene" id="LPERR01G17150.1">
    <property type="protein sequence ID" value="LPERR01G17150.1"/>
    <property type="gene ID" value="LPERR01G17150"/>
</dbReference>
<reference evidence="2" key="2">
    <citation type="submission" date="2013-12" db="EMBL/GenBank/DDBJ databases">
        <authorList>
            <person name="Yu Y."/>
            <person name="Lee S."/>
            <person name="de Baynast K."/>
            <person name="Wissotski M."/>
            <person name="Liu L."/>
            <person name="Talag J."/>
            <person name="Goicoechea J."/>
            <person name="Angelova A."/>
            <person name="Jetty R."/>
            <person name="Kudrna D."/>
            <person name="Golser W."/>
            <person name="Rivera L."/>
            <person name="Zhang J."/>
            <person name="Wing R."/>
        </authorList>
    </citation>
    <scope>NUCLEOTIDE SEQUENCE</scope>
</reference>
<evidence type="ECO:0000313" key="2">
    <source>
        <dbReference type="Proteomes" id="UP000032180"/>
    </source>
</evidence>
<organism evidence="1 2">
    <name type="scientific">Leersia perrieri</name>
    <dbReference type="NCBI Taxonomy" id="77586"/>
    <lineage>
        <taxon>Eukaryota</taxon>
        <taxon>Viridiplantae</taxon>
        <taxon>Streptophyta</taxon>
        <taxon>Embryophyta</taxon>
        <taxon>Tracheophyta</taxon>
        <taxon>Spermatophyta</taxon>
        <taxon>Magnoliopsida</taxon>
        <taxon>Liliopsida</taxon>
        <taxon>Poales</taxon>
        <taxon>Poaceae</taxon>
        <taxon>BOP clade</taxon>
        <taxon>Oryzoideae</taxon>
        <taxon>Oryzeae</taxon>
        <taxon>Oryzinae</taxon>
        <taxon>Leersia</taxon>
    </lineage>
</organism>
<dbReference type="EnsemblPlants" id="LPERR01G17150.1">
    <property type="protein sequence ID" value="LPERR01G17150.1"/>
    <property type="gene ID" value="LPERR01G17150"/>
</dbReference>
<reference evidence="1" key="3">
    <citation type="submission" date="2015-04" db="UniProtKB">
        <authorList>
            <consortium name="EnsemblPlants"/>
        </authorList>
    </citation>
    <scope>IDENTIFICATION</scope>
</reference>
<accession>A0A0D9V242</accession>
<evidence type="ECO:0000313" key="1">
    <source>
        <dbReference type="EnsemblPlants" id="LPERR01G17150.1"/>
    </source>
</evidence>
<keyword evidence="2" id="KW-1185">Reference proteome</keyword>
<dbReference type="HOGENOM" id="CLU_143104_0_0_1"/>
<proteinExistence type="predicted"/>
<dbReference type="Proteomes" id="UP000032180">
    <property type="component" value="Chromosome 1"/>
</dbReference>
<protein>
    <submittedName>
        <fullName evidence="1">Uncharacterized protein</fullName>
    </submittedName>
</protein>
<sequence>MRDVPPSVDTLHRTLQRQIRPRRTHAGVLRRRLTATHKSHCANMARKAEVRALTTAVEGTNTVALAAPAPIPPPPSPPCPPRRRIADTVVRAMRSSPPVFVLASPALPPSSPNLRPLVHVAGERFTTTAARPAVEAETTSMTAHFPKTDGV</sequence>
<name>A0A0D9V242_9ORYZ</name>
<reference evidence="1 2" key="1">
    <citation type="submission" date="2012-08" db="EMBL/GenBank/DDBJ databases">
        <title>Oryza genome evolution.</title>
        <authorList>
            <person name="Wing R.A."/>
        </authorList>
    </citation>
    <scope>NUCLEOTIDE SEQUENCE</scope>
</reference>
<dbReference type="AlphaFoldDB" id="A0A0D9V242"/>